<keyword evidence="2" id="KW-1185">Reference proteome</keyword>
<dbReference type="Proteomes" id="UP001280121">
    <property type="component" value="Unassembled WGS sequence"/>
</dbReference>
<dbReference type="InterPro" id="IPR007541">
    <property type="entry name" value="Uncharacterised_BSP"/>
</dbReference>
<name>A0AAD9XTP2_9ROSI</name>
<evidence type="ECO:0000313" key="2">
    <source>
        <dbReference type="Proteomes" id="UP001280121"/>
    </source>
</evidence>
<dbReference type="AlphaFoldDB" id="A0AAD9XTP2"/>
<sequence length="73" mass="8988">MERQWPRYRRVDQGDCRFCEVEELNKKMRTGYSNNYFVDLLGMTVDQLWSEYVAKYERNCLLNVRRTQRRCVA</sequence>
<evidence type="ECO:0000313" key="1">
    <source>
        <dbReference type="EMBL" id="KAK2664967.1"/>
    </source>
</evidence>
<gene>
    <name evidence="1" type="ORF">Ddye_003541</name>
</gene>
<proteinExistence type="predicted"/>
<dbReference type="Pfam" id="PF04450">
    <property type="entry name" value="BSP"/>
    <property type="match status" value="1"/>
</dbReference>
<reference evidence="1" key="1">
    <citation type="journal article" date="2023" name="Plant J.">
        <title>Genome sequences and population genomics provide insights into the demographic history, inbreeding, and mutation load of two 'living fossil' tree species of Dipteronia.</title>
        <authorList>
            <person name="Feng Y."/>
            <person name="Comes H.P."/>
            <person name="Chen J."/>
            <person name="Zhu S."/>
            <person name="Lu R."/>
            <person name="Zhang X."/>
            <person name="Li P."/>
            <person name="Qiu J."/>
            <person name="Olsen K.M."/>
            <person name="Qiu Y."/>
        </authorList>
    </citation>
    <scope>NUCLEOTIDE SEQUENCE</scope>
    <source>
        <strain evidence="1">KIB01</strain>
    </source>
</reference>
<comment type="caution">
    <text evidence="1">The sequence shown here is derived from an EMBL/GenBank/DDBJ whole genome shotgun (WGS) entry which is preliminary data.</text>
</comment>
<organism evidence="1 2">
    <name type="scientific">Dipteronia dyeriana</name>
    <dbReference type="NCBI Taxonomy" id="168575"/>
    <lineage>
        <taxon>Eukaryota</taxon>
        <taxon>Viridiplantae</taxon>
        <taxon>Streptophyta</taxon>
        <taxon>Embryophyta</taxon>
        <taxon>Tracheophyta</taxon>
        <taxon>Spermatophyta</taxon>
        <taxon>Magnoliopsida</taxon>
        <taxon>eudicotyledons</taxon>
        <taxon>Gunneridae</taxon>
        <taxon>Pentapetalae</taxon>
        <taxon>rosids</taxon>
        <taxon>malvids</taxon>
        <taxon>Sapindales</taxon>
        <taxon>Sapindaceae</taxon>
        <taxon>Hippocastanoideae</taxon>
        <taxon>Acereae</taxon>
        <taxon>Dipteronia</taxon>
    </lineage>
</organism>
<protein>
    <submittedName>
        <fullName evidence="1">Uncharacterized protein</fullName>
    </submittedName>
</protein>
<dbReference type="EMBL" id="JANJYI010000001">
    <property type="protein sequence ID" value="KAK2664967.1"/>
    <property type="molecule type" value="Genomic_DNA"/>
</dbReference>
<accession>A0AAD9XTP2</accession>